<evidence type="ECO:0000256" key="1">
    <source>
        <dbReference type="SAM" id="MobiDB-lite"/>
    </source>
</evidence>
<dbReference type="Pfam" id="PF07321">
    <property type="entry name" value="YscO"/>
    <property type="match status" value="1"/>
</dbReference>
<dbReference type="InterPro" id="IPR009929">
    <property type="entry name" value="T3SS_YscO"/>
</dbReference>
<evidence type="ECO:0000313" key="2">
    <source>
        <dbReference type="EMBL" id="AVO50570.1"/>
    </source>
</evidence>
<protein>
    <submittedName>
        <fullName evidence="2">Type III secretion protein</fullName>
    </submittedName>
</protein>
<dbReference type="KEGG" id="mela:C6568_16010"/>
<organism evidence="2 3">
    <name type="scientific">Melaminivora suipulveris</name>
    <dbReference type="NCBI Taxonomy" id="2109913"/>
    <lineage>
        <taxon>Bacteria</taxon>
        <taxon>Pseudomonadati</taxon>
        <taxon>Pseudomonadota</taxon>
        <taxon>Betaproteobacteria</taxon>
        <taxon>Burkholderiales</taxon>
        <taxon>Comamonadaceae</taxon>
        <taxon>Melaminivora</taxon>
    </lineage>
</organism>
<dbReference type="InterPro" id="IPR053716">
    <property type="entry name" value="Flag_assembly_chemotaxis_eff"/>
</dbReference>
<feature type="region of interest" description="Disordered" evidence="1">
    <location>
        <begin position="137"/>
        <end position="168"/>
    </location>
</feature>
<dbReference type="RefSeq" id="WP_106685021.1">
    <property type="nucleotide sequence ID" value="NZ_CP027667.1"/>
</dbReference>
<gene>
    <name evidence="2" type="ORF">C6568_16010</name>
</gene>
<dbReference type="Proteomes" id="UP000237925">
    <property type="component" value="Chromosome"/>
</dbReference>
<sequence length="168" mass="19332">MSVFRELLAIKAFRENQAEGAMRAQRQALADAVAAREQAEDLLARLLREGLQIEQQLYRELCERLVRLRDIEDVQLSVAGLRQREAAQQQALEQAEQAQREQDEKLVSARAAHQEAARQKSKFVDLARNWDQLQSREAERREDLEMEEAASVARDREEWQGHDPEAGA</sequence>
<dbReference type="OrthoDB" id="8912010at2"/>
<dbReference type="Gene3D" id="1.10.287.1700">
    <property type="match status" value="1"/>
</dbReference>
<dbReference type="EMBL" id="CP027667">
    <property type="protein sequence ID" value="AVO50570.1"/>
    <property type="molecule type" value="Genomic_DNA"/>
</dbReference>
<reference evidence="2 3" key="1">
    <citation type="submission" date="2018-03" db="EMBL/GenBank/DDBJ databases">
        <title>Genome sequencing of Melaminivora sp.</title>
        <authorList>
            <person name="Kim S.-J."/>
            <person name="Heo J."/>
            <person name="Ahn J.-H."/>
            <person name="Kwon S.-W."/>
        </authorList>
    </citation>
    <scope>NUCLEOTIDE SEQUENCE [LARGE SCALE GENOMIC DNA]</scope>
    <source>
        <strain evidence="2 3">SC2-9</strain>
    </source>
</reference>
<feature type="region of interest" description="Disordered" evidence="1">
    <location>
        <begin position="92"/>
        <end position="120"/>
    </location>
</feature>
<dbReference type="AlphaFoldDB" id="A0A2R3QFP4"/>
<feature type="compositionally biased region" description="Basic and acidic residues" evidence="1">
    <location>
        <begin position="153"/>
        <end position="168"/>
    </location>
</feature>
<keyword evidence="3" id="KW-1185">Reference proteome</keyword>
<name>A0A2R3QFP4_9BURK</name>
<evidence type="ECO:0000313" key="3">
    <source>
        <dbReference type="Proteomes" id="UP000237925"/>
    </source>
</evidence>
<feature type="compositionally biased region" description="Basic and acidic residues" evidence="1">
    <location>
        <begin position="98"/>
        <end position="120"/>
    </location>
</feature>
<proteinExistence type="predicted"/>
<accession>A0A2R3QFP4</accession>